<organism evidence="9 10">
    <name type="scientific">Leptotrombidium deliense</name>
    <dbReference type="NCBI Taxonomy" id="299467"/>
    <lineage>
        <taxon>Eukaryota</taxon>
        <taxon>Metazoa</taxon>
        <taxon>Ecdysozoa</taxon>
        <taxon>Arthropoda</taxon>
        <taxon>Chelicerata</taxon>
        <taxon>Arachnida</taxon>
        <taxon>Acari</taxon>
        <taxon>Acariformes</taxon>
        <taxon>Trombidiformes</taxon>
        <taxon>Prostigmata</taxon>
        <taxon>Anystina</taxon>
        <taxon>Parasitengona</taxon>
        <taxon>Trombiculoidea</taxon>
        <taxon>Trombiculidae</taxon>
        <taxon>Leptotrombidium</taxon>
    </lineage>
</organism>
<evidence type="ECO:0000259" key="8">
    <source>
        <dbReference type="PROSITE" id="PS50888"/>
    </source>
</evidence>
<dbReference type="OrthoDB" id="6161578at2759"/>
<evidence type="ECO:0000256" key="2">
    <source>
        <dbReference type="ARBA" id="ARBA00022473"/>
    </source>
</evidence>
<dbReference type="AlphaFoldDB" id="A0A443SG75"/>
<comment type="caution">
    <text evidence="9">The sequence shown here is derived from an EMBL/GenBank/DDBJ whole genome shotgun (WGS) entry which is preliminary data.</text>
</comment>
<dbReference type="InterPro" id="IPR036638">
    <property type="entry name" value="HLH_DNA-bd_sf"/>
</dbReference>
<protein>
    <submittedName>
        <fullName evidence="9">Cs-atonal a-like protein</fullName>
    </submittedName>
</protein>
<dbReference type="STRING" id="299467.A0A443SG75"/>
<dbReference type="PROSITE" id="PS50888">
    <property type="entry name" value="BHLH"/>
    <property type="match status" value="1"/>
</dbReference>
<evidence type="ECO:0000313" key="10">
    <source>
        <dbReference type="Proteomes" id="UP000288716"/>
    </source>
</evidence>
<keyword evidence="6" id="KW-0804">Transcription</keyword>
<keyword evidence="4" id="KW-0524">Neurogenesis</keyword>
<evidence type="ECO:0000256" key="5">
    <source>
        <dbReference type="ARBA" id="ARBA00023015"/>
    </source>
</evidence>
<feature type="domain" description="BHLH" evidence="8">
    <location>
        <begin position="113"/>
        <end position="165"/>
    </location>
</feature>
<dbReference type="EMBL" id="NCKV01002697">
    <property type="protein sequence ID" value="RWS26506.1"/>
    <property type="molecule type" value="Genomic_DNA"/>
</dbReference>
<keyword evidence="5" id="KW-0805">Transcription regulation</keyword>
<reference evidence="9 10" key="1">
    <citation type="journal article" date="2018" name="Gigascience">
        <title>Genomes of trombidid mites reveal novel predicted allergens and laterally-transferred genes associated with secondary metabolism.</title>
        <authorList>
            <person name="Dong X."/>
            <person name="Chaisiri K."/>
            <person name="Xia D."/>
            <person name="Armstrong S.D."/>
            <person name="Fang Y."/>
            <person name="Donnelly M.J."/>
            <person name="Kadowaki T."/>
            <person name="McGarry J.W."/>
            <person name="Darby A.C."/>
            <person name="Makepeace B.L."/>
        </authorList>
    </citation>
    <scope>NUCLEOTIDE SEQUENCE [LARGE SCALE GENOMIC DNA]</scope>
    <source>
        <strain evidence="9">UoL-UT</strain>
    </source>
</reference>
<keyword evidence="2" id="KW-0217">Developmental protein</keyword>
<comment type="subcellular location">
    <subcellularLocation>
        <location evidence="1">Nucleus</location>
    </subcellularLocation>
</comment>
<dbReference type="GO" id="GO:0061564">
    <property type="term" value="P:axon development"/>
    <property type="evidence" value="ECO:0007669"/>
    <property type="project" value="TreeGrafter"/>
</dbReference>
<dbReference type="GO" id="GO:0016360">
    <property type="term" value="P:sensory organ precursor cell fate determination"/>
    <property type="evidence" value="ECO:0007669"/>
    <property type="project" value="UniProtKB-ARBA"/>
</dbReference>
<dbReference type="Pfam" id="PF00010">
    <property type="entry name" value="HLH"/>
    <property type="match status" value="1"/>
</dbReference>
<dbReference type="InterPro" id="IPR011598">
    <property type="entry name" value="bHLH_dom"/>
</dbReference>
<dbReference type="GO" id="GO:0045944">
    <property type="term" value="P:positive regulation of transcription by RNA polymerase II"/>
    <property type="evidence" value="ECO:0007669"/>
    <property type="project" value="TreeGrafter"/>
</dbReference>
<evidence type="ECO:0000256" key="1">
    <source>
        <dbReference type="ARBA" id="ARBA00004123"/>
    </source>
</evidence>
<sequence>MDFIQPFDFNLYFDSHIEMQHSSKQFSPNTDSDFEASTSFSFNDVFDNSDHSVSSQFEATFKKARKMDTNKCESTENSQNVCFKEVMHRNERHPRRTRNCGLQQQSAPFVLKRRRMAANERERKRMHSLNVAFDRLRSVVPSIGSERKLSKYETLQIAQSYIAALHQLLLKEEQQ</sequence>
<dbReference type="Gene3D" id="4.10.280.10">
    <property type="entry name" value="Helix-loop-helix DNA-binding domain"/>
    <property type="match status" value="1"/>
</dbReference>
<keyword evidence="10" id="KW-1185">Reference proteome</keyword>
<proteinExistence type="predicted"/>
<evidence type="ECO:0000256" key="6">
    <source>
        <dbReference type="ARBA" id="ARBA00023163"/>
    </source>
</evidence>
<dbReference type="SUPFAM" id="SSF47459">
    <property type="entry name" value="HLH, helix-loop-helix DNA-binding domain"/>
    <property type="match status" value="1"/>
</dbReference>
<evidence type="ECO:0000256" key="3">
    <source>
        <dbReference type="ARBA" id="ARBA00022782"/>
    </source>
</evidence>
<dbReference type="SMART" id="SM00353">
    <property type="entry name" value="HLH"/>
    <property type="match status" value="1"/>
</dbReference>
<dbReference type="InterPro" id="IPR050359">
    <property type="entry name" value="bHLH_transcription_factors"/>
</dbReference>
<keyword evidence="7" id="KW-0539">Nucleus</keyword>
<evidence type="ECO:0000256" key="4">
    <source>
        <dbReference type="ARBA" id="ARBA00022902"/>
    </source>
</evidence>
<dbReference type="PANTHER" id="PTHR19290">
    <property type="entry name" value="BASIC HELIX-LOOP-HELIX PROTEIN NEUROGENIN-RELATED"/>
    <property type="match status" value="1"/>
</dbReference>
<dbReference type="VEuPathDB" id="VectorBase:LDEU005535"/>
<dbReference type="GO" id="GO:0070888">
    <property type="term" value="F:E-box binding"/>
    <property type="evidence" value="ECO:0007669"/>
    <property type="project" value="TreeGrafter"/>
</dbReference>
<gene>
    <name evidence="9" type="ORF">B4U80_06735</name>
</gene>
<evidence type="ECO:0000313" key="9">
    <source>
        <dbReference type="EMBL" id="RWS26506.1"/>
    </source>
</evidence>
<evidence type="ECO:0000256" key="7">
    <source>
        <dbReference type="ARBA" id="ARBA00023242"/>
    </source>
</evidence>
<dbReference type="FunFam" id="4.10.280.10:FF:000025">
    <property type="entry name" value="protein atonal homolog 7"/>
    <property type="match status" value="1"/>
</dbReference>
<name>A0A443SG75_9ACAR</name>
<dbReference type="PANTHER" id="PTHR19290:SF162">
    <property type="entry name" value="TRANSCRIPTION FACTOR ATOH7"/>
    <property type="match status" value="1"/>
</dbReference>
<accession>A0A443SG75</accession>
<dbReference type="CDD" id="cd11430">
    <property type="entry name" value="bHLH_TS_ATOH1_like"/>
    <property type="match status" value="1"/>
</dbReference>
<keyword evidence="3" id="KW-0221">Differentiation</keyword>
<dbReference type="Proteomes" id="UP000288716">
    <property type="component" value="Unassembled WGS sequence"/>
</dbReference>
<dbReference type="GO" id="GO:0000981">
    <property type="term" value="F:DNA-binding transcription factor activity, RNA polymerase II-specific"/>
    <property type="evidence" value="ECO:0007669"/>
    <property type="project" value="TreeGrafter"/>
</dbReference>
<dbReference type="GO" id="GO:0005634">
    <property type="term" value="C:nucleus"/>
    <property type="evidence" value="ECO:0007669"/>
    <property type="project" value="UniProtKB-SubCell"/>
</dbReference>
<dbReference type="GO" id="GO:0046982">
    <property type="term" value="F:protein heterodimerization activity"/>
    <property type="evidence" value="ECO:0007669"/>
    <property type="project" value="UniProtKB-ARBA"/>
</dbReference>